<sequence length="773" mass="85336">MKKQVGRGKRKKLGILSNKLENMPPFAEESRMMMKIQKKLWVSLVLVLFILEGLAPRVYAEIRPTAQTVISKGQPETESQAPLLPVADPEGAAPPEVTEPAHEPTTYTQDDFFTQKTLKGIYSSADLYFFAPSYWDVKYVYAQLQYDVSQLLEGKASSITLSVNGVPIQSYRLEYKNGSPQILYVKIPVSEIRTGFNSLTISAYARLFDEEGCVDDASDANWLRIYDTSHIRSGYEVKDPEQRISYYPYPFMSTYNPTGKGLTIAVSDQAVSGEVAAAMNIMADLSSETKAKNEIEVCLLSDAANKDTTRTILVSAYDNLPAEYKNLVGKAPDSTGNATVTFTDDSQGRPLLIITSMEEDSLIEASNMLMDENRVMQESGQTAVIEKGSGQIAMNAGKQSDMMAGNYTLEDIMGSGLMFVGPFHQDNYVYLPVTGDYVLSEGGKVALKFRYSENLDFTRSLVTVSWGEIPISSKRLSKENASGDELNFEMPGDILGTAASSIKISFDLEIADLICTPRQSDMPWAYVSKESTLFLPPSNGINLSFDVKGSPFRSQGKFNQVMLIIPDKPSGDELNLLGQVVAMYGSGIKPYGSLLVRKGSEFQKDDGDYNIITVGTFLDNSLIAQINDSLSFHYTPDGTGFESNEQLILSRDYAGQIGIMQLIKSPFSLNRGLLAITGCSSESISRVQEYLRQSKKRDELKKDCVIIAPDSSITAFQFIQGTAANAEPAPMEKLVQNKRSVIFTIVATSAMSLILVAVIIILLRIRMYRKRDE</sequence>
<dbReference type="PANTHER" id="PTHR39083">
    <property type="entry name" value="CYCLIC DI-GMP-BINDING PROTEIN"/>
    <property type="match status" value="1"/>
</dbReference>
<dbReference type="EMBL" id="CP113524">
    <property type="protein sequence ID" value="WAJ25325.1"/>
    <property type="molecule type" value="Genomic_DNA"/>
</dbReference>
<evidence type="ECO:0000256" key="2">
    <source>
        <dbReference type="ARBA" id="ARBA00022475"/>
    </source>
</evidence>
<reference evidence="8" key="1">
    <citation type="submission" date="2022-11" db="EMBL/GenBank/DDBJ databases">
        <title>Lacrimispora xylanolytica sy1, complete genome.</title>
        <authorList>
            <person name="Choi S."/>
        </authorList>
    </citation>
    <scope>NUCLEOTIDE SEQUENCE</scope>
    <source>
        <strain evidence="8">Sy1</strain>
    </source>
</reference>
<evidence type="ECO:0000256" key="5">
    <source>
        <dbReference type="ARBA" id="ARBA00023136"/>
    </source>
</evidence>
<keyword evidence="9" id="KW-1185">Reference proteome</keyword>
<dbReference type="Pfam" id="PF03170">
    <property type="entry name" value="BcsB"/>
    <property type="match status" value="1"/>
</dbReference>
<comment type="subcellular location">
    <subcellularLocation>
        <location evidence="1">Cell membrane</location>
        <topology evidence="1">Single-pass membrane protein</topology>
    </subcellularLocation>
</comment>
<evidence type="ECO:0000256" key="4">
    <source>
        <dbReference type="ARBA" id="ARBA00022989"/>
    </source>
</evidence>
<keyword evidence="5 7" id="KW-0472">Membrane</keyword>
<evidence type="ECO:0000313" key="9">
    <source>
        <dbReference type="Proteomes" id="UP001163115"/>
    </source>
</evidence>
<gene>
    <name evidence="8" type="ORF">OW255_07390</name>
</gene>
<evidence type="ECO:0000256" key="3">
    <source>
        <dbReference type="ARBA" id="ARBA00022692"/>
    </source>
</evidence>
<name>A0ABY7AF37_9FIRM</name>
<dbReference type="PANTHER" id="PTHR39083:SF1">
    <property type="entry name" value="CYCLIC DI-GMP-BINDING PROTEIN"/>
    <property type="match status" value="1"/>
</dbReference>
<dbReference type="Gene3D" id="2.60.120.260">
    <property type="entry name" value="Galactose-binding domain-like"/>
    <property type="match status" value="2"/>
</dbReference>
<keyword evidence="2" id="KW-1003">Cell membrane</keyword>
<dbReference type="RefSeq" id="WP_268116191.1">
    <property type="nucleotide sequence ID" value="NZ_CP113524.1"/>
</dbReference>
<evidence type="ECO:0000313" key="8">
    <source>
        <dbReference type="EMBL" id="WAJ25325.1"/>
    </source>
</evidence>
<keyword evidence="4 7" id="KW-1133">Transmembrane helix</keyword>
<protein>
    <submittedName>
        <fullName evidence="8">Cellulose biosynthesis cyclic di-GMP-binding regulatory protein BcsB</fullName>
    </submittedName>
</protein>
<evidence type="ECO:0000256" key="6">
    <source>
        <dbReference type="SAM" id="MobiDB-lite"/>
    </source>
</evidence>
<organism evidence="8 9">
    <name type="scientific">Lacrimispora xylanolytica</name>
    <dbReference type="NCBI Taxonomy" id="29375"/>
    <lineage>
        <taxon>Bacteria</taxon>
        <taxon>Bacillati</taxon>
        <taxon>Bacillota</taxon>
        <taxon>Clostridia</taxon>
        <taxon>Lachnospirales</taxon>
        <taxon>Lachnospiraceae</taxon>
        <taxon>Lacrimispora</taxon>
    </lineage>
</organism>
<evidence type="ECO:0000256" key="7">
    <source>
        <dbReference type="SAM" id="Phobius"/>
    </source>
</evidence>
<accession>A0ABY7AF37</accession>
<feature type="transmembrane region" description="Helical" evidence="7">
    <location>
        <begin position="741"/>
        <end position="763"/>
    </location>
</feature>
<dbReference type="Proteomes" id="UP001163115">
    <property type="component" value="Chromosome"/>
</dbReference>
<feature type="compositionally biased region" description="Polar residues" evidence="6">
    <location>
        <begin position="71"/>
        <end position="80"/>
    </location>
</feature>
<keyword evidence="3 7" id="KW-0812">Transmembrane</keyword>
<proteinExistence type="predicted"/>
<dbReference type="InterPro" id="IPR018513">
    <property type="entry name" value="Cell_synthase_bac"/>
</dbReference>
<evidence type="ECO:0000256" key="1">
    <source>
        <dbReference type="ARBA" id="ARBA00004162"/>
    </source>
</evidence>
<feature type="region of interest" description="Disordered" evidence="6">
    <location>
        <begin position="71"/>
        <end position="108"/>
    </location>
</feature>